<dbReference type="EMBL" id="LFMY01000003">
    <property type="protein sequence ID" value="OKL62257.1"/>
    <property type="molecule type" value="Genomic_DNA"/>
</dbReference>
<dbReference type="OrthoDB" id="440781at2759"/>
<feature type="region of interest" description="Disordered" evidence="1">
    <location>
        <begin position="477"/>
        <end position="524"/>
    </location>
</feature>
<feature type="region of interest" description="Disordered" evidence="1">
    <location>
        <begin position="207"/>
        <end position="286"/>
    </location>
</feature>
<dbReference type="PANTHER" id="PTHR46467:SF1">
    <property type="entry name" value="TETHER CONTAINING UBX DOMAIN FOR GLUT4"/>
    <property type="match status" value="1"/>
</dbReference>
<evidence type="ECO:0000313" key="3">
    <source>
        <dbReference type="EMBL" id="OKL62257.1"/>
    </source>
</evidence>
<dbReference type="GO" id="GO:0006886">
    <property type="term" value="P:intracellular protein transport"/>
    <property type="evidence" value="ECO:0007669"/>
    <property type="project" value="TreeGrafter"/>
</dbReference>
<dbReference type="PROSITE" id="PS50033">
    <property type="entry name" value="UBX"/>
    <property type="match status" value="1"/>
</dbReference>
<gene>
    <name evidence="3" type="ORF">UA08_02810</name>
</gene>
<dbReference type="STRING" id="1441469.A0A225B8J1"/>
<evidence type="ECO:0000256" key="1">
    <source>
        <dbReference type="SAM" id="MobiDB-lite"/>
    </source>
</evidence>
<evidence type="ECO:0000313" key="4">
    <source>
        <dbReference type="Proteomes" id="UP000214365"/>
    </source>
</evidence>
<feature type="compositionally biased region" description="Gly residues" evidence="1">
    <location>
        <begin position="504"/>
        <end position="514"/>
    </location>
</feature>
<organism evidence="3 4">
    <name type="scientific">Talaromyces atroroseus</name>
    <dbReference type="NCBI Taxonomy" id="1441469"/>
    <lineage>
        <taxon>Eukaryota</taxon>
        <taxon>Fungi</taxon>
        <taxon>Dikarya</taxon>
        <taxon>Ascomycota</taxon>
        <taxon>Pezizomycotina</taxon>
        <taxon>Eurotiomycetes</taxon>
        <taxon>Eurotiomycetidae</taxon>
        <taxon>Eurotiales</taxon>
        <taxon>Trichocomaceae</taxon>
        <taxon>Talaromyces</taxon>
        <taxon>Talaromyces sect. Trachyspermi</taxon>
    </lineage>
</organism>
<dbReference type="RefSeq" id="XP_020122378.1">
    <property type="nucleotide sequence ID" value="XM_020264893.1"/>
</dbReference>
<name>A0A225B8J1_TALAT</name>
<feature type="compositionally biased region" description="Low complexity" evidence="1">
    <location>
        <begin position="252"/>
        <end position="276"/>
    </location>
</feature>
<accession>A0A225B8J1</accession>
<dbReference type="PANTHER" id="PTHR46467">
    <property type="entry name" value="TETHER CONTAINING UBX DOMAIN FOR GLUT4"/>
    <property type="match status" value="1"/>
</dbReference>
<sequence length="524" mass="56257">MSSHVVVIDSTARRAVIKTNPSKPLADVLQEACSKLGLNASQYGLKHQSKQVDLSLIFRLSGLSSGAKLELVQLSKSPSVVTVALQLPESEAQGAPNGRLLDKFPSTTTLWFVLRKFEAGVAGNGSTRNLTARAAPATDNAANGNGRLYYQTPVLQVMGRELADFSDLQKSLAQLGFNSGNVLFRLSFRTTQQPFEDAVTMISQYFKEPEEEKDPTSAITGAAAVSSAPVQEPESVVTTAQDTPQTIDTPEASTLSSPTPFPPSEETATEAQATETVPTLSVSERPVTVYKPPTNATPHFALASYDEQDYVPSIEHAKSHQERLNQLSQNVRLPSDKEIADKAAAEQERLASITETEVKIRFPDQSQVVAKFKQADTGSSLYSFVRGCLSPSFVNEKFSLVIFAATLKQPRAGPGGPRLAIPDSDEEYLIKDLGVRGRVLVNFTWAESSPASAATTAILKPELRTQAQDIQIPSVPGITDDEAAEKNKQSAFSKLGMGLKKDGGSGSGRKGGGVPKWLKLPGKK</sequence>
<reference evidence="3 4" key="1">
    <citation type="submission" date="2015-06" db="EMBL/GenBank/DDBJ databases">
        <title>Talaromyces atroroseus IBT 11181 draft genome.</title>
        <authorList>
            <person name="Rasmussen K.B."/>
            <person name="Rasmussen S."/>
            <person name="Petersen B."/>
            <person name="Sicheritz-Ponten T."/>
            <person name="Mortensen U.H."/>
            <person name="Thrane U."/>
        </authorList>
    </citation>
    <scope>NUCLEOTIDE SEQUENCE [LARGE SCALE GENOMIC DNA]</scope>
    <source>
        <strain evidence="3 4">IBT 11181</strain>
    </source>
</reference>
<dbReference type="CDD" id="cd17075">
    <property type="entry name" value="UBX1_UBXN9"/>
    <property type="match status" value="1"/>
</dbReference>
<dbReference type="InterPro" id="IPR001012">
    <property type="entry name" value="UBX_dom"/>
</dbReference>
<dbReference type="SUPFAM" id="SSF54236">
    <property type="entry name" value="Ubiquitin-like"/>
    <property type="match status" value="2"/>
</dbReference>
<dbReference type="Proteomes" id="UP000214365">
    <property type="component" value="Unassembled WGS sequence"/>
</dbReference>
<dbReference type="CDD" id="cd16105">
    <property type="entry name" value="Ubl_ASPSCR1_like"/>
    <property type="match status" value="1"/>
</dbReference>
<dbReference type="GO" id="GO:0005737">
    <property type="term" value="C:cytoplasm"/>
    <property type="evidence" value="ECO:0007669"/>
    <property type="project" value="TreeGrafter"/>
</dbReference>
<dbReference type="InterPro" id="IPR059238">
    <property type="entry name" value="UBX1_UBXN9"/>
</dbReference>
<protein>
    <recommendedName>
        <fullName evidence="2">UBX domain-containing protein</fullName>
    </recommendedName>
</protein>
<dbReference type="InterPro" id="IPR029071">
    <property type="entry name" value="Ubiquitin-like_domsf"/>
</dbReference>
<dbReference type="GeneID" id="31002565"/>
<dbReference type="GO" id="GO:0012506">
    <property type="term" value="C:vesicle membrane"/>
    <property type="evidence" value="ECO:0007669"/>
    <property type="project" value="TreeGrafter"/>
</dbReference>
<comment type="caution">
    <text evidence="3">The sequence shown here is derived from an EMBL/GenBank/DDBJ whole genome shotgun (WGS) entry which is preliminary data.</text>
</comment>
<dbReference type="GO" id="GO:0005634">
    <property type="term" value="C:nucleus"/>
    <property type="evidence" value="ECO:0007669"/>
    <property type="project" value="TreeGrafter"/>
</dbReference>
<feature type="domain" description="UBX" evidence="2">
    <location>
        <begin position="351"/>
        <end position="443"/>
    </location>
</feature>
<dbReference type="Pfam" id="PF11470">
    <property type="entry name" value="TUG-UBL1"/>
    <property type="match status" value="1"/>
</dbReference>
<dbReference type="InterPro" id="IPR021569">
    <property type="entry name" value="TUG-UBL1"/>
</dbReference>
<dbReference type="Gene3D" id="3.10.20.90">
    <property type="entry name" value="Phosphatidylinositol 3-kinase Catalytic Subunit, Chain A, domain 1"/>
    <property type="match status" value="2"/>
</dbReference>
<evidence type="ECO:0000259" key="2">
    <source>
        <dbReference type="PROSITE" id="PS50033"/>
    </source>
</evidence>
<proteinExistence type="predicted"/>
<feature type="compositionally biased region" description="Polar residues" evidence="1">
    <location>
        <begin position="236"/>
        <end position="248"/>
    </location>
</feature>
<dbReference type="AlphaFoldDB" id="A0A225B8J1"/>
<dbReference type="CDD" id="cd01767">
    <property type="entry name" value="UBX"/>
    <property type="match status" value="1"/>
</dbReference>
<keyword evidence="4" id="KW-1185">Reference proteome</keyword>